<accession>A0A0L0GNL3</accession>
<feature type="domain" description="ImpA N-terminal" evidence="2">
    <location>
        <begin position="12"/>
        <end position="113"/>
    </location>
</feature>
<evidence type="ECO:0000259" key="3">
    <source>
        <dbReference type="Pfam" id="PF12486"/>
    </source>
</evidence>
<feature type="transmembrane region" description="Helical" evidence="1">
    <location>
        <begin position="241"/>
        <end position="264"/>
    </location>
</feature>
<dbReference type="InterPro" id="IPR021069">
    <property type="entry name" value="ImpA_C"/>
</dbReference>
<evidence type="ECO:0000259" key="2">
    <source>
        <dbReference type="Pfam" id="PF06812"/>
    </source>
</evidence>
<dbReference type="AlphaFoldDB" id="A0A0L0GNL3"/>
<evidence type="ECO:0008006" key="6">
    <source>
        <dbReference type="Google" id="ProtNLM"/>
    </source>
</evidence>
<dbReference type="STRING" id="379893.GCA_001297775_03773"/>
<gene>
    <name evidence="4" type="ORF">GM31_06135</name>
</gene>
<keyword evidence="1" id="KW-1133">Transmembrane helix</keyword>
<dbReference type="RefSeq" id="WP_049857911.1">
    <property type="nucleotide sequence ID" value="NZ_JNGI01000157.1"/>
</dbReference>
<dbReference type="PATRIC" id="fig|379893.4.peg.1253"/>
<name>A0A0L0GNL3_9ENTR</name>
<evidence type="ECO:0000313" key="4">
    <source>
        <dbReference type="EMBL" id="KNC90008.1"/>
    </source>
</evidence>
<keyword evidence="1" id="KW-0472">Membrane</keyword>
<feature type="domain" description="ImpA C-terminal" evidence="3">
    <location>
        <begin position="295"/>
        <end position="440"/>
    </location>
</feature>
<keyword evidence="5" id="KW-1185">Reference proteome</keyword>
<dbReference type="Pfam" id="PF06812">
    <property type="entry name" value="ImpA_N"/>
    <property type="match status" value="1"/>
</dbReference>
<keyword evidence="1" id="KW-0812">Transmembrane</keyword>
<sequence>MNEQTQDIVIRTGGDPRHLEEFQAIREEINKINHPAQQEVNWKRIESLALAVFRRNGVDLQTSVYYALARFRSAGLAGFTEGCELLAGVIGADWERCWPENEMARIELLDWFNAKASTMLRTLSFEKKDLEALSRTENALKTLSDKLQQLPLRRVPRVENLQFFIRNTCQRLEQKAVQENVSQSAASEKMIWVPGGEDADNQCQPLDPGLTKRVTCALVGRDETASSPSVTSSPAVKKTRWIATGFFGGLFCSLLIALTAYYCYVVPMQKQLDEISSLPSGSALIWLSQPDIRTYARQIERLAKPSPFLPYTLAERSVMVASQTWPADPLQHSVTHQWKAQIQAGNDTDLTGQSYFIVQQQLQKLSDELIRQERSRGGLTISYLKTAVYQMQSSLNADVPLEELLRRLEDARQTGHPSPVSLMKQIDDRWDSLSRHYYLLVQKYKEQRQGERH</sequence>
<dbReference type="Pfam" id="PF12486">
    <property type="entry name" value="VasL"/>
    <property type="match status" value="1"/>
</dbReference>
<dbReference type="EMBL" id="JNGI01000157">
    <property type="protein sequence ID" value="KNC90008.1"/>
    <property type="molecule type" value="Genomic_DNA"/>
</dbReference>
<protein>
    <recommendedName>
        <fullName evidence="6">ImpA domain-containing protein</fullName>
    </recommendedName>
</protein>
<proteinExistence type="predicted"/>
<evidence type="ECO:0000313" key="5">
    <source>
        <dbReference type="Proteomes" id="UP000037393"/>
    </source>
</evidence>
<comment type="caution">
    <text evidence="4">The sequence shown here is derived from an EMBL/GenBank/DDBJ whole genome shotgun (WGS) entry which is preliminary data.</text>
</comment>
<reference evidence="4 5" key="1">
    <citation type="journal article" date="2015" name="Appl. Environ. Microbiol.">
        <title>The Enterobacterium Trabulsiella odontotermitis Presents Novel Adaptations Related to Its Association with Fungus-Growing Termites.</title>
        <authorList>
            <person name="Sapountzis P."/>
            <person name="Gruntjes T."/>
            <person name="Otani S."/>
            <person name="Estevez J."/>
            <person name="da Costa R.R."/>
            <person name="Plunkett G.3rd."/>
            <person name="Perna N.T."/>
            <person name="Poulsen M."/>
        </authorList>
    </citation>
    <scope>NUCLEOTIDE SEQUENCE [LARGE SCALE GENOMIC DNA]</scope>
    <source>
        <strain evidence="4 5">12</strain>
    </source>
</reference>
<dbReference type="PANTHER" id="PTHR37024:SF5">
    <property type="entry name" value="IMPA N-TERMINAL DOMAIN-CONTAINING PROTEIN"/>
    <property type="match status" value="1"/>
</dbReference>
<evidence type="ECO:0000256" key="1">
    <source>
        <dbReference type="SAM" id="Phobius"/>
    </source>
</evidence>
<dbReference type="PANTHER" id="PTHR37024">
    <property type="entry name" value="TYPE VI SECRETION SYSTEM DUF2094 AND IMPA-RELATED DOMAIN PROTEIN"/>
    <property type="match status" value="1"/>
</dbReference>
<organism evidence="4 5">
    <name type="scientific">Trabulsiella odontotermitis</name>
    <dbReference type="NCBI Taxonomy" id="379893"/>
    <lineage>
        <taxon>Bacteria</taxon>
        <taxon>Pseudomonadati</taxon>
        <taxon>Pseudomonadota</taxon>
        <taxon>Gammaproteobacteria</taxon>
        <taxon>Enterobacterales</taxon>
        <taxon>Enterobacteriaceae</taxon>
        <taxon>Trabulsiella</taxon>
    </lineage>
</organism>
<dbReference type="OrthoDB" id="5579595at2"/>
<dbReference type="Proteomes" id="UP000037393">
    <property type="component" value="Unassembled WGS sequence"/>
</dbReference>
<dbReference type="InterPro" id="IPR010657">
    <property type="entry name" value="ImpA_N"/>
</dbReference>